<feature type="repeat" description="TPR" evidence="5">
    <location>
        <begin position="832"/>
        <end position="865"/>
    </location>
</feature>
<evidence type="ECO:0000256" key="1">
    <source>
        <dbReference type="ARBA" id="ARBA00005820"/>
    </source>
</evidence>
<dbReference type="PROSITE" id="PS51755">
    <property type="entry name" value="OMPR_PHOB"/>
    <property type="match status" value="1"/>
</dbReference>
<dbReference type="Proteomes" id="UP000093053">
    <property type="component" value="Chromosome"/>
</dbReference>
<dbReference type="PRINTS" id="PR00364">
    <property type="entry name" value="DISEASERSIST"/>
</dbReference>
<evidence type="ECO:0000256" key="2">
    <source>
        <dbReference type="ARBA" id="ARBA00023015"/>
    </source>
</evidence>
<dbReference type="Gene3D" id="1.25.40.10">
    <property type="entry name" value="Tetratricopeptide repeat domain"/>
    <property type="match status" value="3"/>
</dbReference>
<dbReference type="InterPro" id="IPR027417">
    <property type="entry name" value="P-loop_NTPase"/>
</dbReference>
<evidence type="ECO:0000313" key="9">
    <source>
        <dbReference type="Proteomes" id="UP000093053"/>
    </source>
</evidence>
<dbReference type="KEGG" id="led:BBK82_31305"/>
<dbReference type="SMART" id="SM01043">
    <property type="entry name" value="BTAD"/>
    <property type="match status" value="1"/>
</dbReference>
<dbReference type="CDD" id="cd15831">
    <property type="entry name" value="BTAD"/>
    <property type="match status" value="1"/>
</dbReference>
<dbReference type="InterPro" id="IPR001867">
    <property type="entry name" value="OmpR/PhoB-type_DNA-bd"/>
</dbReference>
<dbReference type="OrthoDB" id="3275754at2"/>
<dbReference type="Gene3D" id="1.10.10.10">
    <property type="entry name" value="Winged helix-like DNA-binding domain superfamily/Winged helix DNA-binding domain"/>
    <property type="match status" value="1"/>
</dbReference>
<dbReference type="SMART" id="SM00028">
    <property type="entry name" value="TPR"/>
    <property type="match status" value="5"/>
</dbReference>
<evidence type="ECO:0000256" key="6">
    <source>
        <dbReference type="PROSITE-ProRule" id="PRU01091"/>
    </source>
</evidence>
<dbReference type="InterPro" id="IPR036388">
    <property type="entry name" value="WH-like_DNA-bd_sf"/>
</dbReference>
<dbReference type="Pfam" id="PF00486">
    <property type="entry name" value="Trans_reg_C"/>
    <property type="match status" value="1"/>
</dbReference>
<dbReference type="GO" id="GO:0003677">
    <property type="term" value="F:DNA binding"/>
    <property type="evidence" value="ECO:0007669"/>
    <property type="project" value="UniProtKB-UniRule"/>
</dbReference>
<evidence type="ECO:0000259" key="7">
    <source>
        <dbReference type="PROSITE" id="PS51755"/>
    </source>
</evidence>
<sequence length="882" mass="96841">MLVGDRVIEVGHARKRAVLAALLVDVNKTVSTDQLVTRVWGDRGNRSTRNSLFTYVSRLRPVLAEGGVAIERRSGGYVLVADPLTIDVHLFAHLVGTGALGEALALWRGEALRGMDSPWAVEVRARLDADRLTAQLDHNDQLLDAGRHHELVAELRAMTVAQPLDERVARQFMLALYRNGRQAEALEHFQRLRRTLADELGVDPGAAVRKLHQRMLEADPALVPGTRDVPRQLPAEPRLFTGRERELGQLADGLGTVVVSGIGGGGGIGKTWLALRWAYEHLDRFPDGQLYVDLRGFDPVDHPVTPSTALSGFLSALGVAAADLPSSVDAQAALYRSLLATRRMMIVLDNAADTAQVEPLLAGSPLCAMVVTSRRRLTKLVVAHGAHVIDLDTLSDAEAHDLIARRLPADRLAAEPDAVAEVLRWCGGLPLALSIVASRAAMSPRLPLAVLAAELRDEADRLDALDDTEAGLRSVLATSCRALPEDALELFRLLGLAPSTEISTQAVGALADMPIDALPLDVLVDAHLLTEVHAGRYRMHDLVRLYAREEASGLPNADQAALRLVDHYLFRAYRAERLLYPQRPDISLPESDVVAEDLVDAGAAMEWLKQEHHSLLATIRMAEERGWHDRTWKLTWTLTTYHFRRGLTHDALETTQTGLRATQELAEPQAEALAHRRVADAHARLGAHELARRHLEHSIDISHRIGDVAGQAQCRYVLGVLSEQQGDFAQGLTHARAALQLYMKLDRTMWLAQGHAAVGWFSARTGDYEQARTHSSAAVELYRSIEHVDGEAASVDSLGLVAYETGDFHEALAHYERARELYQRISGVYVGADILSRLGRTHAALGDRAAARRVWQEALEMYETQSREGKAEEIRALLADLG</sequence>
<dbReference type="Pfam" id="PF03704">
    <property type="entry name" value="BTAD"/>
    <property type="match status" value="1"/>
</dbReference>
<reference evidence="8 9" key="1">
    <citation type="submission" date="2016-07" db="EMBL/GenBank/DDBJ databases">
        <title>Complete genome sequence of the Lentzea guizhouensis DHS C013.</title>
        <authorList>
            <person name="Cao C."/>
        </authorList>
    </citation>
    <scope>NUCLEOTIDE SEQUENCE [LARGE SCALE GENOMIC DNA]</scope>
    <source>
        <strain evidence="8 9">DHS C013</strain>
    </source>
</reference>
<dbReference type="Gene3D" id="3.40.50.300">
    <property type="entry name" value="P-loop containing nucleotide triphosphate hydrolases"/>
    <property type="match status" value="1"/>
</dbReference>
<organism evidence="8 9">
    <name type="scientific">Lentzea guizhouensis</name>
    <dbReference type="NCBI Taxonomy" id="1586287"/>
    <lineage>
        <taxon>Bacteria</taxon>
        <taxon>Bacillati</taxon>
        <taxon>Actinomycetota</taxon>
        <taxon>Actinomycetes</taxon>
        <taxon>Pseudonocardiales</taxon>
        <taxon>Pseudonocardiaceae</taxon>
        <taxon>Lentzea</taxon>
    </lineage>
</organism>
<dbReference type="GO" id="GO:0043531">
    <property type="term" value="F:ADP binding"/>
    <property type="evidence" value="ECO:0007669"/>
    <property type="project" value="InterPro"/>
</dbReference>
<dbReference type="InterPro" id="IPR005158">
    <property type="entry name" value="BTAD"/>
</dbReference>
<dbReference type="SMART" id="SM00862">
    <property type="entry name" value="Trans_reg_C"/>
    <property type="match status" value="1"/>
</dbReference>
<feature type="DNA-binding region" description="OmpR/PhoB-type" evidence="6">
    <location>
        <begin position="1"/>
        <end position="81"/>
    </location>
</feature>
<dbReference type="InterPro" id="IPR011990">
    <property type="entry name" value="TPR-like_helical_dom_sf"/>
</dbReference>
<evidence type="ECO:0000256" key="5">
    <source>
        <dbReference type="PROSITE-ProRule" id="PRU00339"/>
    </source>
</evidence>
<feature type="repeat" description="TPR" evidence="5">
    <location>
        <begin position="792"/>
        <end position="825"/>
    </location>
</feature>
<dbReference type="SUPFAM" id="SSF46894">
    <property type="entry name" value="C-terminal effector domain of the bipartite response regulators"/>
    <property type="match status" value="1"/>
</dbReference>
<dbReference type="PANTHER" id="PTHR35807:SF1">
    <property type="entry name" value="TRANSCRIPTIONAL REGULATOR REDD"/>
    <property type="match status" value="1"/>
</dbReference>
<keyword evidence="9" id="KW-1185">Reference proteome</keyword>
<accession>A0A1B2HZM4</accession>
<name>A0A1B2HZM4_9PSEU</name>
<keyword evidence="2" id="KW-0805">Transcription regulation</keyword>
<dbReference type="GO" id="GO:0000160">
    <property type="term" value="P:phosphorelay signal transduction system"/>
    <property type="evidence" value="ECO:0007669"/>
    <property type="project" value="InterPro"/>
</dbReference>
<keyword evidence="4" id="KW-0804">Transcription</keyword>
<evidence type="ECO:0000256" key="3">
    <source>
        <dbReference type="ARBA" id="ARBA00023125"/>
    </source>
</evidence>
<dbReference type="EMBL" id="CP016793">
    <property type="protein sequence ID" value="ANZ43162.1"/>
    <property type="molecule type" value="Genomic_DNA"/>
</dbReference>
<keyword evidence="3 6" id="KW-0238">DNA-binding</keyword>
<gene>
    <name evidence="8" type="ORF">BBK82_31305</name>
</gene>
<dbReference type="SUPFAM" id="SSF52540">
    <property type="entry name" value="P-loop containing nucleoside triphosphate hydrolases"/>
    <property type="match status" value="1"/>
</dbReference>
<dbReference type="STRING" id="1586287.BBK82_31305"/>
<feature type="domain" description="OmpR/PhoB-type" evidence="7">
    <location>
        <begin position="1"/>
        <end position="81"/>
    </location>
</feature>
<dbReference type="Pfam" id="PF13424">
    <property type="entry name" value="TPR_12"/>
    <property type="match status" value="1"/>
</dbReference>
<dbReference type="PROSITE" id="PS50005">
    <property type="entry name" value="TPR"/>
    <property type="match status" value="2"/>
</dbReference>
<dbReference type="PANTHER" id="PTHR35807">
    <property type="entry name" value="TRANSCRIPTIONAL REGULATOR REDD-RELATED"/>
    <property type="match status" value="1"/>
</dbReference>
<dbReference type="InterPro" id="IPR019734">
    <property type="entry name" value="TPR_rpt"/>
</dbReference>
<dbReference type="InterPro" id="IPR051677">
    <property type="entry name" value="AfsR-DnrI-RedD_regulator"/>
</dbReference>
<proteinExistence type="inferred from homology"/>
<comment type="similarity">
    <text evidence="1">Belongs to the AfsR/DnrI/RedD regulatory family.</text>
</comment>
<dbReference type="SUPFAM" id="SSF48452">
    <property type="entry name" value="TPR-like"/>
    <property type="match status" value="3"/>
</dbReference>
<evidence type="ECO:0000313" key="8">
    <source>
        <dbReference type="EMBL" id="ANZ43162.1"/>
    </source>
</evidence>
<dbReference type="InterPro" id="IPR016032">
    <property type="entry name" value="Sig_transdc_resp-reg_C-effctor"/>
</dbReference>
<keyword evidence="5" id="KW-0802">TPR repeat</keyword>
<dbReference type="AlphaFoldDB" id="A0A1B2HZM4"/>
<protein>
    <recommendedName>
        <fullName evidence="7">OmpR/PhoB-type domain-containing protein</fullName>
    </recommendedName>
</protein>
<evidence type="ECO:0000256" key="4">
    <source>
        <dbReference type="ARBA" id="ARBA00023163"/>
    </source>
</evidence>
<dbReference type="GO" id="GO:0006355">
    <property type="term" value="P:regulation of DNA-templated transcription"/>
    <property type="evidence" value="ECO:0007669"/>
    <property type="project" value="InterPro"/>
</dbReference>